<sequence>MLKMRLTPKIHYDKIIREQGEDRFGEEIRAKQVDEHPSEPVGYDWNRLCSEAPPYKRIGIPGQYILKFRFERGEFSLYAIKLGSNYEFVHGWNDWVIKVLKNPSYVKLLSSAGILDVIRVISKLNICREKRMNVWRAILARWSTFFHTMIAAWGEFTFTLEDVCVLLELPCIGKHDFHSIKLFEEKVGIRDFFLDLLKSLIKTSKVAQFSNWIGIFYKKFNAKGIEIGSLEYLDHKHELMALIIFWLARHILPGCLDDGISPAIVPLAIKIVKGMHFPLAPLYLGSLYKKLDLYQLKTVESAGNNYRASARHDQLSRGNVLEMMDVTKEFNPIPYVQPINGFSDPEIYYDRHPLQFGRMSSYGINFYVWVHSSQLPSMIESSSSGGDRNILSVERETTAKVELNSVEEEETFEAKTKEESYDSEHSNEFDDESVDVDEAEVEVVPEATPNVEVIHDVGVDIDSVGVDIDNVGAIPNNPRAFSSPVPDHRDASSASGTQVAHTEQSDKKVDFHGFQVSLE</sequence>
<evidence type="ECO:0000259" key="2">
    <source>
        <dbReference type="Pfam" id="PF10536"/>
    </source>
</evidence>
<dbReference type="InterPro" id="IPR019557">
    <property type="entry name" value="AminoTfrase-like_pln_mobile"/>
</dbReference>
<dbReference type="InParanoid" id="A0A061DZX0"/>
<feature type="compositionally biased region" description="Polar residues" evidence="1">
    <location>
        <begin position="492"/>
        <end position="502"/>
    </location>
</feature>
<protein>
    <recommendedName>
        <fullName evidence="2">Aminotransferase-like plant mobile domain-containing protein</fullName>
    </recommendedName>
</protein>
<organism evidence="3 4">
    <name type="scientific">Theobroma cacao</name>
    <name type="common">Cacao</name>
    <name type="synonym">Cocoa</name>
    <dbReference type="NCBI Taxonomy" id="3641"/>
    <lineage>
        <taxon>Eukaryota</taxon>
        <taxon>Viridiplantae</taxon>
        <taxon>Streptophyta</taxon>
        <taxon>Embryophyta</taxon>
        <taxon>Tracheophyta</taxon>
        <taxon>Spermatophyta</taxon>
        <taxon>Magnoliopsida</taxon>
        <taxon>eudicotyledons</taxon>
        <taxon>Gunneridae</taxon>
        <taxon>Pentapetalae</taxon>
        <taxon>rosids</taxon>
        <taxon>malvids</taxon>
        <taxon>Malvales</taxon>
        <taxon>Malvaceae</taxon>
        <taxon>Byttnerioideae</taxon>
        <taxon>Theobroma</taxon>
    </lineage>
</organism>
<proteinExistence type="predicted"/>
<dbReference type="eggNOG" id="ENOG502SPHZ">
    <property type="taxonomic scope" value="Eukaryota"/>
</dbReference>
<accession>A0A061DZX0</accession>
<dbReference type="Gramene" id="EOX98240">
    <property type="protein sequence ID" value="EOX98240"/>
    <property type="gene ID" value="TCM_007045"/>
</dbReference>
<dbReference type="GO" id="GO:0010073">
    <property type="term" value="P:meristem maintenance"/>
    <property type="evidence" value="ECO:0007669"/>
    <property type="project" value="InterPro"/>
</dbReference>
<dbReference type="STRING" id="3641.A0A061DZX0"/>
<dbReference type="PANTHER" id="PTHR46033">
    <property type="entry name" value="PROTEIN MAIN-LIKE 2"/>
    <property type="match status" value="1"/>
</dbReference>
<feature type="region of interest" description="Disordered" evidence="1">
    <location>
        <begin position="409"/>
        <end position="435"/>
    </location>
</feature>
<evidence type="ECO:0000313" key="3">
    <source>
        <dbReference type="EMBL" id="EOX98240.1"/>
    </source>
</evidence>
<dbReference type="HOGENOM" id="CLU_525222_0_0_1"/>
<evidence type="ECO:0000256" key="1">
    <source>
        <dbReference type="SAM" id="MobiDB-lite"/>
    </source>
</evidence>
<feature type="compositionally biased region" description="Basic and acidic residues" evidence="1">
    <location>
        <begin position="412"/>
        <end position="428"/>
    </location>
</feature>
<dbReference type="EMBL" id="CM001880">
    <property type="protein sequence ID" value="EOX98240.1"/>
    <property type="molecule type" value="Genomic_DNA"/>
</dbReference>
<dbReference type="Pfam" id="PF10536">
    <property type="entry name" value="PMD"/>
    <property type="match status" value="1"/>
</dbReference>
<dbReference type="InterPro" id="IPR044824">
    <property type="entry name" value="MAIN-like"/>
</dbReference>
<evidence type="ECO:0000313" key="4">
    <source>
        <dbReference type="Proteomes" id="UP000026915"/>
    </source>
</evidence>
<dbReference type="AlphaFoldDB" id="A0A061DZX0"/>
<reference evidence="3 4" key="1">
    <citation type="journal article" date="2013" name="Genome Biol.">
        <title>The genome sequence of the most widely cultivated cacao type and its use to identify candidate genes regulating pod color.</title>
        <authorList>
            <person name="Motamayor J.C."/>
            <person name="Mockaitis K."/>
            <person name="Schmutz J."/>
            <person name="Haiminen N."/>
            <person name="Iii D.L."/>
            <person name="Cornejo O."/>
            <person name="Findley S.D."/>
            <person name="Zheng P."/>
            <person name="Utro F."/>
            <person name="Royaert S."/>
            <person name="Saski C."/>
            <person name="Jenkins J."/>
            <person name="Podicheti R."/>
            <person name="Zhao M."/>
            <person name="Scheffler B.E."/>
            <person name="Stack J.C."/>
            <person name="Feltus F.A."/>
            <person name="Mustiga G.M."/>
            <person name="Amores F."/>
            <person name="Phillips W."/>
            <person name="Marelli J.P."/>
            <person name="May G.D."/>
            <person name="Shapiro H."/>
            <person name="Ma J."/>
            <person name="Bustamante C.D."/>
            <person name="Schnell R.J."/>
            <person name="Main D."/>
            <person name="Gilbert D."/>
            <person name="Parida L."/>
            <person name="Kuhn D.N."/>
        </authorList>
    </citation>
    <scope>NUCLEOTIDE SEQUENCE [LARGE SCALE GENOMIC DNA]</scope>
    <source>
        <strain evidence="4">cv. Matina 1-6</strain>
    </source>
</reference>
<gene>
    <name evidence="3" type="ORF">TCM_007045</name>
</gene>
<dbReference type="Proteomes" id="UP000026915">
    <property type="component" value="Chromosome 2"/>
</dbReference>
<feature type="region of interest" description="Disordered" evidence="1">
    <location>
        <begin position="476"/>
        <end position="519"/>
    </location>
</feature>
<feature type="domain" description="Aminotransferase-like plant mobile" evidence="2">
    <location>
        <begin position="119"/>
        <end position="297"/>
    </location>
</feature>
<name>A0A061DZX0_THECC</name>
<dbReference type="PANTHER" id="PTHR46033:SF80">
    <property type="entry name" value="PROTEIN MAIN-LIKE 2-LIKE"/>
    <property type="match status" value="1"/>
</dbReference>
<keyword evidence="4" id="KW-1185">Reference proteome</keyword>